<protein>
    <submittedName>
        <fullName evidence="1">Uncharacterized protein</fullName>
    </submittedName>
</protein>
<comment type="caution">
    <text evidence="1">The sequence shown here is derived from an EMBL/GenBank/DDBJ whole genome shotgun (WGS) entry which is preliminary data.</text>
</comment>
<evidence type="ECO:0000313" key="2">
    <source>
        <dbReference type="Proteomes" id="UP000231516"/>
    </source>
</evidence>
<dbReference type="RefSeq" id="WP_099593726.1">
    <property type="nucleotide sequence ID" value="NZ_MDGM01000012.1"/>
</dbReference>
<proteinExistence type="predicted"/>
<keyword evidence="2" id="KW-1185">Reference proteome</keyword>
<dbReference type="EMBL" id="MDGM01000012">
    <property type="protein sequence ID" value="PIB24932.1"/>
    <property type="molecule type" value="Genomic_DNA"/>
</dbReference>
<accession>A0A2G5K7D7</accession>
<dbReference type="Proteomes" id="UP000231516">
    <property type="component" value="Unassembled WGS sequence"/>
</dbReference>
<name>A0A2G5K7D7_9RHOB</name>
<dbReference type="AlphaFoldDB" id="A0A2G5K7D7"/>
<sequence>MTRLLKMNDFESASLVGAEHVSADHGGDTAKKRKWLTPAEEDALFAEIFAKVNYRLVSRK</sequence>
<reference evidence="1 2" key="1">
    <citation type="submission" date="2016-08" db="EMBL/GenBank/DDBJ databases">
        <title>Draft genome of Amylibacter sp. strain 4G11.</title>
        <authorList>
            <person name="Wong S.-K."/>
            <person name="Hamasaki K."/>
            <person name="Yoshizawa S."/>
        </authorList>
    </citation>
    <scope>NUCLEOTIDE SEQUENCE [LARGE SCALE GENOMIC DNA]</scope>
    <source>
        <strain evidence="1 2">4G11</strain>
    </source>
</reference>
<gene>
    <name evidence="1" type="ORF">BFP76_07195</name>
</gene>
<organism evidence="1 2">
    <name type="scientific">Paramylibacter kogurei</name>
    <dbReference type="NCBI Taxonomy" id="1889778"/>
    <lineage>
        <taxon>Bacteria</taxon>
        <taxon>Pseudomonadati</taxon>
        <taxon>Pseudomonadota</taxon>
        <taxon>Alphaproteobacteria</taxon>
        <taxon>Rhodobacterales</taxon>
        <taxon>Paracoccaceae</taxon>
        <taxon>Paramylibacter</taxon>
    </lineage>
</organism>
<evidence type="ECO:0000313" key="1">
    <source>
        <dbReference type="EMBL" id="PIB24932.1"/>
    </source>
</evidence>